<dbReference type="Proteomes" id="UP000782312">
    <property type="component" value="Unassembled WGS sequence"/>
</dbReference>
<gene>
    <name evidence="2" type="ORF">HYZ11_01335</name>
</gene>
<evidence type="ECO:0000313" key="3">
    <source>
        <dbReference type="Proteomes" id="UP000782312"/>
    </source>
</evidence>
<dbReference type="EMBL" id="JACPUR010000001">
    <property type="protein sequence ID" value="MBI3126232.1"/>
    <property type="molecule type" value="Genomic_DNA"/>
</dbReference>
<feature type="region of interest" description="Disordered" evidence="1">
    <location>
        <begin position="1"/>
        <end position="33"/>
    </location>
</feature>
<proteinExistence type="predicted"/>
<evidence type="ECO:0000256" key="1">
    <source>
        <dbReference type="SAM" id="MobiDB-lite"/>
    </source>
</evidence>
<feature type="compositionally biased region" description="Low complexity" evidence="1">
    <location>
        <begin position="19"/>
        <end position="33"/>
    </location>
</feature>
<evidence type="ECO:0000313" key="2">
    <source>
        <dbReference type="EMBL" id="MBI3126232.1"/>
    </source>
</evidence>
<sequence>MDLRVPGRPWPQPPYAESGPARPGGRTPAPFAAGPLVLDLEPLDEGAALFHPSPAQGTPPAGIHPHRGRLIDIQI</sequence>
<organism evidence="2 3">
    <name type="scientific">Tectimicrobiota bacterium</name>
    <dbReference type="NCBI Taxonomy" id="2528274"/>
    <lineage>
        <taxon>Bacteria</taxon>
        <taxon>Pseudomonadati</taxon>
        <taxon>Nitrospinota/Tectimicrobiota group</taxon>
        <taxon>Candidatus Tectimicrobiota</taxon>
    </lineage>
</organism>
<reference evidence="2" key="1">
    <citation type="submission" date="2020-07" db="EMBL/GenBank/DDBJ databases">
        <title>Huge and variable diversity of episymbiotic CPR bacteria and DPANN archaea in groundwater ecosystems.</title>
        <authorList>
            <person name="He C.Y."/>
            <person name="Keren R."/>
            <person name="Whittaker M."/>
            <person name="Farag I.F."/>
            <person name="Doudna J."/>
            <person name="Cate J.H.D."/>
            <person name="Banfield J.F."/>
        </authorList>
    </citation>
    <scope>NUCLEOTIDE SEQUENCE</scope>
    <source>
        <strain evidence="2">NC_groundwater_763_Ag_S-0.2um_68_21</strain>
    </source>
</reference>
<name>A0A932HVX9_UNCTE</name>
<comment type="caution">
    <text evidence="2">The sequence shown here is derived from an EMBL/GenBank/DDBJ whole genome shotgun (WGS) entry which is preliminary data.</text>
</comment>
<accession>A0A932HVX9</accession>
<dbReference type="AlphaFoldDB" id="A0A932HVX9"/>
<feature type="region of interest" description="Disordered" evidence="1">
    <location>
        <begin position="48"/>
        <end position="67"/>
    </location>
</feature>
<protein>
    <submittedName>
        <fullName evidence="2">Uncharacterized protein</fullName>
    </submittedName>
</protein>